<dbReference type="RefSeq" id="WP_234814416.1">
    <property type="nucleotide sequence ID" value="NZ_JACKVA010000035.1"/>
</dbReference>
<dbReference type="AlphaFoldDB" id="A0A0U1D907"/>
<dbReference type="CDD" id="cd03784">
    <property type="entry name" value="GT1_Gtf-like"/>
    <property type="match status" value="1"/>
</dbReference>
<evidence type="ECO:0000313" key="4">
    <source>
        <dbReference type="EMBL" id="CQD10544.1"/>
    </source>
</evidence>
<accession>A0A0U1D907</accession>
<feature type="domain" description="Erythromycin biosynthesis protein CIII-like C-terminal" evidence="3">
    <location>
        <begin position="260"/>
        <end position="384"/>
    </location>
</feature>
<dbReference type="PANTHER" id="PTHR48050">
    <property type="entry name" value="STEROL 3-BETA-GLUCOSYLTRANSFERASE"/>
    <property type="match status" value="1"/>
</dbReference>
<dbReference type="GO" id="GO:0017000">
    <property type="term" value="P:antibiotic biosynthetic process"/>
    <property type="evidence" value="ECO:0007669"/>
    <property type="project" value="UniProtKB-ARBA"/>
</dbReference>
<comment type="similarity">
    <text evidence="1">Belongs to the UDP-glycosyltransferase family.</text>
</comment>
<dbReference type="FunFam" id="3.40.50.2000:FF:000072">
    <property type="entry name" value="Glycosyl transferase"/>
    <property type="match status" value="1"/>
</dbReference>
<dbReference type="GeneID" id="44299049"/>
<evidence type="ECO:0000259" key="3">
    <source>
        <dbReference type="Pfam" id="PF06722"/>
    </source>
</evidence>
<dbReference type="Gene3D" id="3.40.50.2000">
    <property type="entry name" value="Glycogen Phosphorylase B"/>
    <property type="match status" value="2"/>
</dbReference>
<evidence type="ECO:0000256" key="1">
    <source>
        <dbReference type="ARBA" id="ARBA00009995"/>
    </source>
</evidence>
<dbReference type="InterPro" id="IPR006326">
    <property type="entry name" value="UDPGT_MGT-like"/>
</dbReference>
<dbReference type="NCBIfam" id="TIGR01426">
    <property type="entry name" value="MGT"/>
    <property type="match status" value="1"/>
</dbReference>
<sequence length="391" mass="42003">MHIVVVAASAPSHMYPHLAVVTELVRRGHRVSYLVGGHLADLVAPTGADIIACTSVLPGAPGAPESFDETDPVAGMRLFLDEAVHVLPQLHAALDRDRPDLVLYDIGGMAGPVAAEQWGVPAAQLSPSEVAWEGYREDMAEILDPIFESAGGRAYREAFDAWLRDSRSGLTFDEVTGVPRRCLVLIPRVMQRHADRVGDRYRFVGPCIDPRREAPGDWSPPAGDGPLALLAFGTAYTDRADVYRNVIEALDGQGWRLVLATGRADDLSTVPSWVQVRGTVPQPAVLRRADCFITHAGMGSCTEALWFGVPMVAIPQAVDQPANAARLDAIGVGRHLQDHLPSAAAIRAAVLGIAADHRVRANLDEIRDEIRAHGGPEHAADAVEDVAAGRW</sequence>
<evidence type="ECO:0000313" key="5">
    <source>
        <dbReference type="Proteomes" id="UP000182227"/>
    </source>
</evidence>
<dbReference type="InterPro" id="IPR002213">
    <property type="entry name" value="UDP_glucos_trans"/>
</dbReference>
<gene>
    <name evidence="4" type="ORF">BN970_02087</name>
</gene>
<dbReference type="GO" id="GO:0009247">
    <property type="term" value="P:glycolipid biosynthetic process"/>
    <property type="evidence" value="ECO:0007669"/>
    <property type="project" value="UniProtKB-ARBA"/>
</dbReference>
<keyword evidence="2 4" id="KW-0808">Transferase</keyword>
<evidence type="ECO:0000256" key="2">
    <source>
        <dbReference type="ARBA" id="ARBA00022679"/>
    </source>
</evidence>
<dbReference type="SUPFAM" id="SSF53756">
    <property type="entry name" value="UDP-Glycosyltransferase/glycogen phosphorylase"/>
    <property type="match status" value="1"/>
</dbReference>
<protein>
    <submittedName>
        <fullName evidence="4">Oleandomycin glycosyltransferase</fullName>
    </submittedName>
</protein>
<dbReference type="InterPro" id="IPR050426">
    <property type="entry name" value="Glycosyltransferase_28"/>
</dbReference>
<proteinExistence type="inferred from homology"/>
<dbReference type="InterPro" id="IPR010610">
    <property type="entry name" value="EryCIII-like_C"/>
</dbReference>
<dbReference type="PANTHER" id="PTHR48050:SF13">
    <property type="entry name" value="STEROL 3-BETA-GLUCOSYLTRANSFERASE UGT80A2"/>
    <property type="match status" value="1"/>
</dbReference>
<organism evidence="4 5">
    <name type="scientific">Mycolicibacterium conceptionense</name>
    <dbReference type="NCBI Taxonomy" id="451644"/>
    <lineage>
        <taxon>Bacteria</taxon>
        <taxon>Bacillati</taxon>
        <taxon>Actinomycetota</taxon>
        <taxon>Actinomycetes</taxon>
        <taxon>Mycobacteriales</taxon>
        <taxon>Mycobacteriaceae</taxon>
        <taxon>Mycolicibacterium</taxon>
    </lineage>
</organism>
<dbReference type="EMBL" id="CTEF01000001">
    <property type="protein sequence ID" value="CQD10544.1"/>
    <property type="molecule type" value="Genomic_DNA"/>
</dbReference>
<reference evidence="4 5" key="1">
    <citation type="submission" date="2015-03" db="EMBL/GenBank/DDBJ databases">
        <authorList>
            <person name="Murphy D."/>
        </authorList>
    </citation>
    <scope>NUCLEOTIDE SEQUENCE [LARGE SCALE GENOMIC DNA]</scope>
    <source>
        <strain evidence="4 5">D16</strain>
    </source>
</reference>
<dbReference type="GO" id="GO:0016020">
    <property type="term" value="C:membrane"/>
    <property type="evidence" value="ECO:0007669"/>
    <property type="project" value="GOC"/>
</dbReference>
<name>A0A0U1D907_9MYCO</name>
<dbReference type="GO" id="GO:0016758">
    <property type="term" value="F:hexosyltransferase activity"/>
    <property type="evidence" value="ECO:0007669"/>
    <property type="project" value="InterPro"/>
</dbReference>
<dbReference type="GO" id="GO:0008194">
    <property type="term" value="F:UDP-glycosyltransferase activity"/>
    <property type="evidence" value="ECO:0007669"/>
    <property type="project" value="InterPro"/>
</dbReference>
<dbReference type="Pfam" id="PF06722">
    <property type="entry name" value="EryCIII-like_C"/>
    <property type="match status" value="1"/>
</dbReference>
<dbReference type="Proteomes" id="UP000182227">
    <property type="component" value="Unassembled WGS sequence"/>
</dbReference>